<name>A0A1Y2EDL5_9PEZI</name>
<organism evidence="1 2">
    <name type="scientific">Pseudomassariella vexata</name>
    <dbReference type="NCBI Taxonomy" id="1141098"/>
    <lineage>
        <taxon>Eukaryota</taxon>
        <taxon>Fungi</taxon>
        <taxon>Dikarya</taxon>
        <taxon>Ascomycota</taxon>
        <taxon>Pezizomycotina</taxon>
        <taxon>Sordariomycetes</taxon>
        <taxon>Xylariomycetidae</taxon>
        <taxon>Amphisphaeriales</taxon>
        <taxon>Pseudomassariaceae</taxon>
        <taxon>Pseudomassariella</taxon>
    </lineage>
</organism>
<dbReference type="GeneID" id="63775552"/>
<dbReference type="InParanoid" id="A0A1Y2EDL5"/>
<keyword evidence="2" id="KW-1185">Reference proteome</keyword>
<evidence type="ECO:0000313" key="2">
    <source>
        <dbReference type="Proteomes" id="UP000193689"/>
    </source>
</evidence>
<comment type="caution">
    <text evidence="1">The sequence shown here is derived from an EMBL/GenBank/DDBJ whole genome shotgun (WGS) entry which is preliminary data.</text>
</comment>
<protein>
    <submittedName>
        <fullName evidence="1">Uncharacterized protein</fullName>
    </submittedName>
</protein>
<gene>
    <name evidence="1" type="ORF">BCR38DRAFT_419766</name>
</gene>
<sequence length="151" mass="16780">MSRHAEHDARRRGGTNVEVELDDYAFATRSALMILPSDKQHSNNFGLFHRNLNLSLIRHSGYDSPSLNATCSWNITKDAADALQQTPILCHPVLAEYPDPTDLGSCIVDSTHCNQFPRNQGHRSDRLYVAYISQNPSVVTSETMPRSATPG</sequence>
<dbReference type="RefSeq" id="XP_040719623.1">
    <property type="nucleotide sequence ID" value="XM_040859340.1"/>
</dbReference>
<dbReference type="EMBL" id="MCFJ01000002">
    <property type="protein sequence ID" value="ORY69673.1"/>
    <property type="molecule type" value="Genomic_DNA"/>
</dbReference>
<dbReference type="AlphaFoldDB" id="A0A1Y2EDL5"/>
<proteinExistence type="predicted"/>
<dbReference type="Proteomes" id="UP000193689">
    <property type="component" value="Unassembled WGS sequence"/>
</dbReference>
<reference evidence="1 2" key="1">
    <citation type="submission" date="2016-07" db="EMBL/GenBank/DDBJ databases">
        <title>Pervasive Adenine N6-methylation of Active Genes in Fungi.</title>
        <authorList>
            <consortium name="DOE Joint Genome Institute"/>
            <person name="Mondo S.J."/>
            <person name="Dannebaum R.O."/>
            <person name="Kuo R.C."/>
            <person name="Labutti K."/>
            <person name="Haridas S."/>
            <person name="Kuo A."/>
            <person name="Salamov A."/>
            <person name="Ahrendt S.R."/>
            <person name="Lipzen A."/>
            <person name="Sullivan W."/>
            <person name="Andreopoulos W.B."/>
            <person name="Clum A."/>
            <person name="Lindquist E."/>
            <person name="Daum C."/>
            <person name="Ramamoorthy G.K."/>
            <person name="Gryganskyi A."/>
            <person name="Culley D."/>
            <person name="Magnuson J.K."/>
            <person name="James T.Y."/>
            <person name="O'Malley M.A."/>
            <person name="Stajich J.E."/>
            <person name="Spatafora J.W."/>
            <person name="Visel A."/>
            <person name="Grigoriev I.V."/>
        </authorList>
    </citation>
    <scope>NUCLEOTIDE SEQUENCE [LARGE SCALE GENOMIC DNA]</scope>
    <source>
        <strain evidence="1 2">CBS 129021</strain>
    </source>
</reference>
<accession>A0A1Y2EDL5</accession>
<evidence type="ECO:0000313" key="1">
    <source>
        <dbReference type="EMBL" id="ORY69673.1"/>
    </source>
</evidence>